<dbReference type="SUPFAM" id="SSF69304">
    <property type="entry name" value="Tricorn protease N-terminal domain"/>
    <property type="match status" value="1"/>
</dbReference>
<evidence type="ECO:0000313" key="5">
    <source>
        <dbReference type="Proteomes" id="UP000030140"/>
    </source>
</evidence>
<feature type="domain" description="Secretion system C-terminal sorting" evidence="3">
    <location>
        <begin position="285"/>
        <end position="344"/>
    </location>
</feature>
<dbReference type="Pfam" id="PF16472">
    <property type="entry name" value="DUF5050"/>
    <property type="match status" value="1"/>
</dbReference>
<dbReference type="InterPro" id="IPR032485">
    <property type="entry name" value="LRP1-like_beta_prop"/>
</dbReference>
<evidence type="ECO:0000313" key="4">
    <source>
        <dbReference type="EMBL" id="KGO07513.1"/>
    </source>
</evidence>
<sequence length="351" mass="37934">MGFGATAQTPETIALGNPYGEITVIGNTLYRGGQGAQVGTYDLNTSDFTENIIGTGSGTNPHLRFAVNPTEENVYISEFGGPIYAAAITESNLTLIQQGATTGGEVLGMAISGNTVYYNTTAPQILRFQMNDPDSTQEVFFDPASILPIFNMIIANDVLYYSTQSDFEEPIDYQLFSLDITATNPTPQLVTTTPERAWTFVVEGDVLYIGSDQNNSVYTKDLSDSSAQEATLLRTLDLGNATNLYSIDAAGDFFYYSSTGQEGGIYRIALDNLSVSNATKTTLTVFPNPVESHLQLSGINAVTPYEIYSLDGKKVVSGDYLPNTSIDLEDLASGIYVLSLNGVHHIKVFKQ</sequence>
<protein>
    <recommendedName>
        <fullName evidence="6">Secretion system C-terminal sorting domain-containing protein</fullName>
    </recommendedName>
</protein>
<dbReference type="KEGG" id="ddo:I597_1308"/>
<dbReference type="InterPro" id="IPR026444">
    <property type="entry name" value="Secre_tail"/>
</dbReference>
<name>A0A0A2GY94_9FLAO</name>
<feature type="domain" description="Prolow-density lipoprotein receptor-related protein 1-like beta-propeller" evidence="2">
    <location>
        <begin position="105"/>
        <end position="273"/>
    </location>
</feature>
<proteinExistence type="predicted"/>
<gene>
    <name evidence="4" type="ORF">NV36_12150</name>
</gene>
<dbReference type="EMBL" id="JSAQ01000001">
    <property type="protein sequence ID" value="KGO07513.1"/>
    <property type="molecule type" value="Genomic_DNA"/>
</dbReference>
<dbReference type="AlphaFoldDB" id="A0A0A2GY94"/>
<evidence type="ECO:0000256" key="1">
    <source>
        <dbReference type="ARBA" id="ARBA00022729"/>
    </source>
</evidence>
<evidence type="ECO:0008006" key="6">
    <source>
        <dbReference type="Google" id="ProtNLM"/>
    </source>
</evidence>
<dbReference type="Pfam" id="PF18962">
    <property type="entry name" value="Por_Secre_tail"/>
    <property type="match status" value="1"/>
</dbReference>
<dbReference type="NCBIfam" id="TIGR04183">
    <property type="entry name" value="Por_Secre_tail"/>
    <property type="match status" value="1"/>
</dbReference>
<dbReference type="PATRIC" id="fig|1300343.5.peg.1320"/>
<comment type="caution">
    <text evidence="4">The sequence shown here is derived from an EMBL/GenBank/DDBJ whole genome shotgun (WGS) entry which is preliminary data.</text>
</comment>
<reference evidence="4 5" key="1">
    <citation type="submission" date="2014-10" db="EMBL/GenBank/DDBJ databases">
        <title>Draft genome sequence of the proteorhodopsin-containing marine bacterium Dokdonia donghaensis.</title>
        <authorList>
            <person name="Gomez-Consarnau L."/>
            <person name="Gonzalez J.M."/>
            <person name="Riedel T."/>
            <person name="Jaenicke S."/>
            <person name="Wagner-Doebler I."/>
            <person name="Fuhrman J.A."/>
        </authorList>
    </citation>
    <scope>NUCLEOTIDE SEQUENCE [LARGE SCALE GENOMIC DNA]</scope>
    <source>
        <strain evidence="4 5">DSW-1</strain>
    </source>
</reference>
<dbReference type="Proteomes" id="UP000030140">
    <property type="component" value="Unassembled WGS sequence"/>
</dbReference>
<organism evidence="4 5">
    <name type="scientific">Dokdonia donghaensis DSW-1</name>
    <dbReference type="NCBI Taxonomy" id="1300343"/>
    <lineage>
        <taxon>Bacteria</taxon>
        <taxon>Pseudomonadati</taxon>
        <taxon>Bacteroidota</taxon>
        <taxon>Flavobacteriia</taxon>
        <taxon>Flavobacteriales</taxon>
        <taxon>Flavobacteriaceae</taxon>
        <taxon>Dokdonia</taxon>
    </lineage>
</organism>
<evidence type="ECO:0000259" key="2">
    <source>
        <dbReference type="Pfam" id="PF16472"/>
    </source>
</evidence>
<keyword evidence="1" id="KW-0732">Signal</keyword>
<accession>A0A0A2GY94</accession>
<evidence type="ECO:0000259" key="3">
    <source>
        <dbReference type="Pfam" id="PF18962"/>
    </source>
</evidence>
<keyword evidence="5" id="KW-1185">Reference proteome</keyword>